<dbReference type="AlphaFoldDB" id="Q2KY68"/>
<dbReference type="NCBIfam" id="TIGR02532">
    <property type="entry name" value="IV_pilin_GFxxxE"/>
    <property type="match status" value="1"/>
</dbReference>
<evidence type="ECO:0000313" key="3">
    <source>
        <dbReference type="EMBL" id="CAJ49968.1"/>
    </source>
</evidence>
<sequence length="207" mass="21063">MSGFFSRGVLMRHLPPAASRAARQSGFSLIEVSVVAAILLVVAIISVPSIQAYVVESRVPRLAEELQRFVVRMRVLGLGGSATPYAGVNTATLAAAMRDSNAVTVSGQGQGAVVSHGLGDGGITLTSASRAGGAAGSAFTLKLDRVHAAACPGIATALQSLASRVSVQGQGEAVVVKDAEASPAKAYDALRASAQCADRNTFVFTLP</sequence>
<keyword evidence="1" id="KW-0472">Membrane</keyword>
<reference evidence="3 4" key="1">
    <citation type="journal article" date="2006" name="J. Bacteriol.">
        <title>Comparison of the genome sequence of the poultry pathogen Bordetella avium with those of B. bronchiseptica, B. pertussis, and B. parapertussis reveals extensive diversity in surface structures associated with host interaction.</title>
        <authorList>
            <person name="Sebaihia M."/>
            <person name="Preston A."/>
            <person name="Maskell D.J."/>
            <person name="Kuzmiak H."/>
            <person name="Connell T.D."/>
            <person name="King N.D."/>
            <person name="Orndorff P.E."/>
            <person name="Miyamoto D.M."/>
            <person name="Thomson N.R."/>
            <person name="Harris D."/>
            <person name="Goble A."/>
            <person name="Lord A."/>
            <person name="Murphy L."/>
            <person name="Quail M.A."/>
            <person name="Rutter S."/>
            <person name="Squares R."/>
            <person name="Squares S."/>
            <person name="Woodward J."/>
            <person name="Parkhill J."/>
            <person name="Temple L.M."/>
        </authorList>
    </citation>
    <scope>NUCLEOTIDE SEQUENCE [LARGE SCALE GENOMIC DNA]</scope>
    <source>
        <strain evidence="3 4">197N</strain>
    </source>
</reference>
<evidence type="ECO:0000256" key="1">
    <source>
        <dbReference type="SAM" id="Phobius"/>
    </source>
</evidence>
<feature type="domain" description="Type 4 secretion system PilS N-terminal" evidence="2">
    <location>
        <begin position="81"/>
        <end position="205"/>
    </location>
</feature>
<protein>
    <submittedName>
        <fullName evidence="3">Type IV pilin subunit</fullName>
    </submittedName>
</protein>
<dbReference type="EMBL" id="AM167904">
    <property type="protein sequence ID" value="CAJ49968.1"/>
    <property type="molecule type" value="Genomic_DNA"/>
</dbReference>
<organism evidence="3 4">
    <name type="scientific">Bordetella avium (strain 197N)</name>
    <dbReference type="NCBI Taxonomy" id="360910"/>
    <lineage>
        <taxon>Bacteria</taxon>
        <taxon>Pseudomonadati</taxon>
        <taxon>Pseudomonadota</taxon>
        <taxon>Betaproteobacteria</taxon>
        <taxon>Burkholderiales</taxon>
        <taxon>Alcaligenaceae</taxon>
        <taxon>Bordetella</taxon>
    </lineage>
</organism>
<evidence type="ECO:0000313" key="4">
    <source>
        <dbReference type="Proteomes" id="UP000001977"/>
    </source>
</evidence>
<name>Q2KY68_BORA1</name>
<dbReference type="InterPro" id="IPR014911">
    <property type="entry name" value="PilS_N"/>
</dbReference>
<keyword evidence="1" id="KW-1133">Transmembrane helix</keyword>
<feature type="transmembrane region" description="Helical" evidence="1">
    <location>
        <begin position="29"/>
        <end position="50"/>
    </location>
</feature>
<keyword evidence="4" id="KW-1185">Reference proteome</keyword>
<dbReference type="KEGG" id="bav:BAV2358"/>
<proteinExistence type="predicted"/>
<dbReference type="Gene3D" id="3.30.1690.10">
    <property type="entry name" value="TcpA-like pilin"/>
    <property type="match status" value="1"/>
</dbReference>
<dbReference type="PROSITE" id="PS00409">
    <property type="entry name" value="PROKAR_NTER_METHYL"/>
    <property type="match status" value="1"/>
</dbReference>
<dbReference type="Proteomes" id="UP000001977">
    <property type="component" value="Chromosome"/>
</dbReference>
<dbReference type="Pfam" id="PF08805">
    <property type="entry name" value="PilS"/>
    <property type="match status" value="1"/>
</dbReference>
<evidence type="ECO:0000259" key="2">
    <source>
        <dbReference type="Pfam" id="PF08805"/>
    </source>
</evidence>
<dbReference type="eggNOG" id="COG4970">
    <property type="taxonomic scope" value="Bacteria"/>
</dbReference>
<dbReference type="SUPFAM" id="SSF54523">
    <property type="entry name" value="Pili subunits"/>
    <property type="match status" value="1"/>
</dbReference>
<dbReference type="STRING" id="360910.BAV2358"/>
<dbReference type="HOGENOM" id="CLU_119520_0_0_4"/>
<accession>Q2KY68</accession>
<dbReference type="InterPro" id="IPR045584">
    <property type="entry name" value="Pilin-like"/>
</dbReference>
<dbReference type="Pfam" id="PF07963">
    <property type="entry name" value="N_methyl"/>
    <property type="match status" value="1"/>
</dbReference>
<gene>
    <name evidence="3" type="ordered locus">BAV2358</name>
</gene>
<dbReference type="InterPro" id="IPR012902">
    <property type="entry name" value="N_methyl_site"/>
</dbReference>
<keyword evidence="1" id="KW-0812">Transmembrane</keyword>